<dbReference type="AlphaFoldDB" id="A0A512D2X5"/>
<accession>A0A512D2X5</accession>
<evidence type="ECO:0000256" key="1">
    <source>
        <dbReference type="PIRSR" id="PIRSR601310-1"/>
    </source>
</evidence>
<evidence type="ECO:0000259" key="4">
    <source>
        <dbReference type="PROSITE" id="PS51084"/>
    </source>
</evidence>
<comment type="caution">
    <text evidence="5">The sequence shown here is derived from an EMBL/GenBank/DDBJ whole genome shotgun (WGS) entry which is preliminary data.</text>
</comment>
<proteinExistence type="predicted"/>
<dbReference type="CDD" id="cd01276">
    <property type="entry name" value="PKCI_related"/>
    <property type="match status" value="1"/>
</dbReference>
<dbReference type="PROSITE" id="PS51084">
    <property type="entry name" value="HIT_2"/>
    <property type="match status" value="1"/>
</dbReference>
<dbReference type="InterPro" id="IPR036265">
    <property type="entry name" value="HIT-like_sf"/>
</dbReference>
<dbReference type="InterPro" id="IPR001310">
    <property type="entry name" value="Histidine_triad_HIT"/>
</dbReference>
<dbReference type="Pfam" id="PF01230">
    <property type="entry name" value="HIT"/>
    <property type="match status" value="1"/>
</dbReference>
<dbReference type="PANTHER" id="PTHR23089">
    <property type="entry name" value="HISTIDINE TRIAD HIT PROTEIN"/>
    <property type="match status" value="1"/>
</dbReference>
<dbReference type="SUPFAM" id="SSF54197">
    <property type="entry name" value="HIT-like"/>
    <property type="match status" value="1"/>
</dbReference>
<name>A0A512D2X5_9MICO</name>
<protein>
    <submittedName>
        <fullName evidence="5">Histidine triad nucleotide-binding protein</fullName>
    </submittedName>
</protein>
<dbReference type="EMBL" id="BJYX01000013">
    <property type="protein sequence ID" value="GEO30816.1"/>
    <property type="molecule type" value="Genomic_DNA"/>
</dbReference>
<gene>
    <name evidence="5" type="ORF">TAE01_26260</name>
</gene>
<sequence>MTSQTPSDCLFCKIVAGEIPSDRVAETERSVAFRDISPAAPIHVLVVPRRHESTVGALAASSGDDLTDVFRLASQVAEQEGVADAHRMIVNTGSKAGQTIFHAHVHLLAGAAFTEGRMV</sequence>
<dbReference type="RefSeq" id="WP_147067113.1">
    <property type="nucleotide sequence ID" value="NZ_BAAARO010000021.1"/>
</dbReference>
<dbReference type="OrthoDB" id="9784774at2"/>
<reference evidence="5 6" key="1">
    <citation type="submission" date="2019-07" db="EMBL/GenBank/DDBJ databases">
        <title>Whole genome shotgun sequence of Terrabacter aerolatus NBRC 106305.</title>
        <authorList>
            <person name="Hosoyama A."/>
            <person name="Uohara A."/>
            <person name="Ohji S."/>
            <person name="Ichikawa N."/>
        </authorList>
    </citation>
    <scope>NUCLEOTIDE SEQUENCE [LARGE SCALE GENOMIC DNA]</scope>
    <source>
        <strain evidence="5 6">NBRC 106305</strain>
    </source>
</reference>
<keyword evidence="6" id="KW-1185">Reference proteome</keyword>
<organism evidence="5 6">
    <name type="scientific">Terrabacter aerolatus</name>
    <dbReference type="NCBI Taxonomy" id="422442"/>
    <lineage>
        <taxon>Bacteria</taxon>
        <taxon>Bacillati</taxon>
        <taxon>Actinomycetota</taxon>
        <taxon>Actinomycetes</taxon>
        <taxon>Micrococcales</taxon>
        <taxon>Intrasporangiaceae</taxon>
        <taxon>Terrabacter</taxon>
    </lineage>
</organism>
<dbReference type="InterPro" id="IPR011146">
    <property type="entry name" value="HIT-like"/>
</dbReference>
<dbReference type="GO" id="GO:0003824">
    <property type="term" value="F:catalytic activity"/>
    <property type="evidence" value="ECO:0007669"/>
    <property type="project" value="InterPro"/>
</dbReference>
<feature type="active site" description="Tele-AMP-histidine intermediate" evidence="1">
    <location>
        <position position="104"/>
    </location>
</feature>
<evidence type="ECO:0000313" key="5">
    <source>
        <dbReference type="EMBL" id="GEO30816.1"/>
    </source>
</evidence>
<dbReference type="Proteomes" id="UP000321534">
    <property type="component" value="Unassembled WGS sequence"/>
</dbReference>
<feature type="domain" description="HIT" evidence="4">
    <location>
        <begin position="10"/>
        <end position="118"/>
    </location>
</feature>
<evidence type="ECO:0000313" key="6">
    <source>
        <dbReference type="Proteomes" id="UP000321534"/>
    </source>
</evidence>
<dbReference type="Gene3D" id="3.30.428.10">
    <property type="entry name" value="HIT-like"/>
    <property type="match status" value="1"/>
</dbReference>
<feature type="short sequence motif" description="Histidine triad motif" evidence="2 3">
    <location>
        <begin position="102"/>
        <end position="106"/>
    </location>
</feature>
<dbReference type="PRINTS" id="PR00332">
    <property type="entry name" value="HISTRIAD"/>
</dbReference>
<evidence type="ECO:0000256" key="3">
    <source>
        <dbReference type="PROSITE-ProRule" id="PRU00464"/>
    </source>
</evidence>
<evidence type="ECO:0000256" key="2">
    <source>
        <dbReference type="PIRSR" id="PIRSR601310-3"/>
    </source>
</evidence>